<accession>A0ABQ8IGR9</accession>
<comment type="caution">
    <text evidence="1">The sequence shown here is derived from an EMBL/GenBank/DDBJ whole genome shotgun (WGS) entry which is preliminary data.</text>
</comment>
<sequence>MRNVLLWKGFLDCYAQASGKSSERELLGKGIRRVGKGSDVFVYRDKWMPRPYSFVVIISPSILGEQLVKDLKMDSGGWDVDKLVANFFHDDVIHKVSVHDLCLLCNWGTKSTFHALWGCSTLKDIRHVFDLAKGEGAVLNFSFLDLMLWNQPQLKVADL</sequence>
<reference evidence="1 2" key="1">
    <citation type="submission" date="2021-02" db="EMBL/GenBank/DDBJ databases">
        <title>Plant Genome Project.</title>
        <authorList>
            <person name="Zhang R.-G."/>
        </authorList>
    </citation>
    <scope>NUCLEOTIDE SEQUENCE [LARGE SCALE GENOMIC DNA]</scope>
    <source>
        <tissue evidence="1">Leaves</tissue>
    </source>
</reference>
<protein>
    <recommendedName>
        <fullName evidence="3">Reverse transcriptase zinc-binding domain-containing protein</fullName>
    </recommendedName>
</protein>
<gene>
    <name evidence="1" type="ORF">JRO89_XS02G0165200</name>
</gene>
<evidence type="ECO:0000313" key="2">
    <source>
        <dbReference type="Proteomes" id="UP000827721"/>
    </source>
</evidence>
<organism evidence="1 2">
    <name type="scientific">Xanthoceras sorbifolium</name>
    <dbReference type="NCBI Taxonomy" id="99658"/>
    <lineage>
        <taxon>Eukaryota</taxon>
        <taxon>Viridiplantae</taxon>
        <taxon>Streptophyta</taxon>
        <taxon>Embryophyta</taxon>
        <taxon>Tracheophyta</taxon>
        <taxon>Spermatophyta</taxon>
        <taxon>Magnoliopsida</taxon>
        <taxon>eudicotyledons</taxon>
        <taxon>Gunneridae</taxon>
        <taxon>Pentapetalae</taxon>
        <taxon>rosids</taxon>
        <taxon>malvids</taxon>
        <taxon>Sapindales</taxon>
        <taxon>Sapindaceae</taxon>
        <taxon>Xanthoceroideae</taxon>
        <taxon>Xanthoceras</taxon>
    </lineage>
</organism>
<keyword evidence="2" id="KW-1185">Reference proteome</keyword>
<name>A0ABQ8IGR9_9ROSI</name>
<evidence type="ECO:0008006" key="3">
    <source>
        <dbReference type="Google" id="ProtNLM"/>
    </source>
</evidence>
<proteinExistence type="predicted"/>
<dbReference type="Proteomes" id="UP000827721">
    <property type="component" value="Unassembled WGS sequence"/>
</dbReference>
<evidence type="ECO:0000313" key="1">
    <source>
        <dbReference type="EMBL" id="KAH7575619.1"/>
    </source>
</evidence>
<dbReference type="EMBL" id="JAFEMO010000002">
    <property type="protein sequence ID" value="KAH7575619.1"/>
    <property type="molecule type" value="Genomic_DNA"/>
</dbReference>